<organism evidence="1 2">
    <name type="scientific">Hazenella coriacea</name>
    <dbReference type="NCBI Taxonomy" id="1179467"/>
    <lineage>
        <taxon>Bacteria</taxon>
        <taxon>Bacillati</taxon>
        <taxon>Bacillota</taxon>
        <taxon>Bacilli</taxon>
        <taxon>Bacillales</taxon>
        <taxon>Thermoactinomycetaceae</taxon>
        <taxon>Hazenella</taxon>
    </lineage>
</organism>
<accession>A0A4R3LEC8</accession>
<name>A0A4R3LEC8_9BACL</name>
<dbReference type="AlphaFoldDB" id="A0A4R3LEC8"/>
<comment type="caution">
    <text evidence="1">The sequence shown here is derived from an EMBL/GenBank/DDBJ whole genome shotgun (WGS) entry which is preliminary data.</text>
</comment>
<protein>
    <submittedName>
        <fullName evidence="1">Uncharacterized protein</fullName>
    </submittedName>
</protein>
<keyword evidence="2" id="KW-1185">Reference proteome</keyword>
<evidence type="ECO:0000313" key="2">
    <source>
        <dbReference type="Proteomes" id="UP000294937"/>
    </source>
</evidence>
<proteinExistence type="predicted"/>
<dbReference type="Proteomes" id="UP000294937">
    <property type="component" value="Unassembled WGS sequence"/>
</dbReference>
<evidence type="ECO:0000313" key="1">
    <source>
        <dbReference type="EMBL" id="TCS96694.1"/>
    </source>
</evidence>
<reference evidence="1 2" key="1">
    <citation type="submission" date="2019-03" db="EMBL/GenBank/DDBJ databases">
        <title>Genomic Encyclopedia of Type Strains, Phase IV (KMG-IV): sequencing the most valuable type-strain genomes for metagenomic binning, comparative biology and taxonomic classification.</title>
        <authorList>
            <person name="Goeker M."/>
        </authorList>
    </citation>
    <scope>NUCLEOTIDE SEQUENCE [LARGE SCALE GENOMIC DNA]</scope>
    <source>
        <strain evidence="1 2">DSM 45707</strain>
    </source>
</reference>
<gene>
    <name evidence="1" type="ORF">EDD58_101331</name>
</gene>
<dbReference type="EMBL" id="SMAG01000001">
    <property type="protein sequence ID" value="TCS96694.1"/>
    <property type="molecule type" value="Genomic_DNA"/>
</dbReference>
<sequence>MDHHRYSCDSVPLVYLFLWLWGLQIRRLLLVRVDFKQSELKKTRPAILQGMQAFFYPLYCDSSKN</sequence>